<gene>
    <name evidence="7" type="primary">LOC129332098</name>
</gene>
<sequence length="396" mass="45157">MLWQLTMILLALGFVNLEHSSRTEREVNLESFMNISEIIQYEHYSNEEYEVLTDDGYYLTVNRIPCGRENSESTGPKPAVLVVPGILSSSASWITNMPNNSLGFVLADAGFDVWLANNRGSRWCRRHQNFSLDQEEFWDFSFHEMGMNDLPAIINFILAKTGQEQIFYIGYSQSATIAFIAFSAMPQLAQKIKIFFALGPVYLLNNNKSPFGKLAFMPAILVKALLGKKEYCVLPTKGLREFVIKLCNKGFWDKICSKVLFMAGGIGANNVNVSRMDIYAAHLPDCTSLKNVLHWSQVIQSEALKPFDYGSKNIEKYNQTTPPLYNIKDMKVPTIVWSGGKDLMASPKDTEFLLSVLQNVIYYKQIPHWMHYDFVFGLDVRQQVYDDLVKIIKHFA</sequence>
<dbReference type="AlphaFoldDB" id="A0AA97L1I4"/>
<keyword evidence="2" id="KW-0442">Lipid degradation</keyword>
<evidence type="ECO:0000259" key="5">
    <source>
        <dbReference type="Pfam" id="PF04083"/>
    </source>
</evidence>
<name>A0AA97L1I4_EUBMA</name>
<feature type="active site" description="Nucleophile" evidence="3">
    <location>
        <position position="172"/>
    </location>
</feature>
<keyword evidence="4" id="KW-0732">Signal</keyword>
<dbReference type="FunFam" id="3.40.50.1820:FF:000012">
    <property type="entry name" value="Lipase"/>
    <property type="match status" value="1"/>
</dbReference>
<evidence type="ECO:0000256" key="3">
    <source>
        <dbReference type="PIRSR" id="PIRSR000862-1"/>
    </source>
</evidence>
<comment type="similarity">
    <text evidence="1 2">Belongs to the AB hydrolase superfamily. Lipase family.</text>
</comment>
<evidence type="ECO:0000256" key="2">
    <source>
        <dbReference type="PIRNR" id="PIRNR000862"/>
    </source>
</evidence>
<evidence type="ECO:0000256" key="1">
    <source>
        <dbReference type="ARBA" id="ARBA00010701"/>
    </source>
</evidence>
<dbReference type="GeneID" id="129332098"/>
<accession>A0AA97L1I4</accession>
<dbReference type="GO" id="GO:0016788">
    <property type="term" value="F:hydrolase activity, acting on ester bonds"/>
    <property type="evidence" value="ECO:0007669"/>
    <property type="project" value="InterPro"/>
</dbReference>
<dbReference type="InterPro" id="IPR006693">
    <property type="entry name" value="AB_hydrolase_lipase"/>
</dbReference>
<keyword evidence="6" id="KW-1185">Reference proteome</keyword>
<dbReference type="SUPFAM" id="SSF53474">
    <property type="entry name" value="alpha/beta-Hydrolases"/>
    <property type="match status" value="1"/>
</dbReference>
<dbReference type="PANTHER" id="PTHR11005">
    <property type="entry name" value="LYSOSOMAL ACID LIPASE-RELATED"/>
    <property type="match status" value="1"/>
</dbReference>
<feature type="active site" description="Charge relay system" evidence="3">
    <location>
        <position position="371"/>
    </location>
</feature>
<dbReference type="InterPro" id="IPR029058">
    <property type="entry name" value="AB_hydrolase_fold"/>
</dbReference>
<evidence type="ECO:0000313" key="7">
    <source>
        <dbReference type="RefSeq" id="XP_054838910.1"/>
    </source>
</evidence>
<protein>
    <recommendedName>
        <fullName evidence="2">Lipase</fullName>
    </recommendedName>
</protein>
<proteinExistence type="inferred from homology"/>
<dbReference type="Gene3D" id="3.40.50.1820">
    <property type="entry name" value="alpha/beta hydrolase"/>
    <property type="match status" value="1"/>
</dbReference>
<dbReference type="InterPro" id="IPR025483">
    <property type="entry name" value="Lipase_euk"/>
</dbReference>
<organism evidence="6 7">
    <name type="scientific">Eublepharis macularius</name>
    <name type="common">Leopard gecko</name>
    <name type="synonym">Cyrtodactylus macularius</name>
    <dbReference type="NCBI Taxonomy" id="481883"/>
    <lineage>
        <taxon>Eukaryota</taxon>
        <taxon>Metazoa</taxon>
        <taxon>Chordata</taxon>
        <taxon>Craniata</taxon>
        <taxon>Vertebrata</taxon>
        <taxon>Euteleostomi</taxon>
        <taxon>Lepidosauria</taxon>
        <taxon>Squamata</taxon>
        <taxon>Bifurcata</taxon>
        <taxon>Gekkota</taxon>
        <taxon>Eublepharidae</taxon>
        <taxon>Eublepharinae</taxon>
        <taxon>Eublepharis</taxon>
    </lineage>
</organism>
<feature type="chain" id="PRO_5041679889" description="Lipase" evidence="4">
    <location>
        <begin position="18"/>
        <end position="396"/>
    </location>
</feature>
<keyword evidence="2" id="KW-0378">Hydrolase</keyword>
<feature type="domain" description="Partial AB-hydrolase lipase" evidence="5">
    <location>
        <begin position="35"/>
        <end position="96"/>
    </location>
</feature>
<evidence type="ECO:0000256" key="4">
    <source>
        <dbReference type="SAM" id="SignalP"/>
    </source>
</evidence>
<feature type="signal peptide" evidence="4">
    <location>
        <begin position="1"/>
        <end position="17"/>
    </location>
</feature>
<feature type="active site" description="Charge relay system" evidence="3">
    <location>
        <position position="342"/>
    </location>
</feature>
<dbReference type="KEGG" id="emc:129332098"/>
<reference evidence="7" key="1">
    <citation type="submission" date="2025-08" db="UniProtKB">
        <authorList>
            <consortium name="RefSeq"/>
        </authorList>
    </citation>
    <scope>IDENTIFICATION</scope>
    <source>
        <tissue evidence="7">Blood</tissue>
    </source>
</reference>
<dbReference type="Proteomes" id="UP001190640">
    <property type="component" value="Chromosome 6"/>
</dbReference>
<evidence type="ECO:0000313" key="6">
    <source>
        <dbReference type="Proteomes" id="UP001190640"/>
    </source>
</evidence>
<dbReference type="Pfam" id="PF04083">
    <property type="entry name" value="Abhydro_lipase"/>
    <property type="match status" value="1"/>
</dbReference>
<dbReference type="PIRSF" id="PIRSF000862">
    <property type="entry name" value="Steryl_ester_lip"/>
    <property type="match status" value="1"/>
</dbReference>
<dbReference type="RefSeq" id="XP_054838910.1">
    <property type="nucleotide sequence ID" value="XM_054982935.1"/>
</dbReference>
<dbReference type="GO" id="GO:0016042">
    <property type="term" value="P:lipid catabolic process"/>
    <property type="evidence" value="ECO:0007669"/>
    <property type="project" value="UniProtKB-KW"/>
</dbReference>
<keyword evidence="2" id="KW-0443">Lipid metabolism</keyword>